<reference evidence="6 7" key="1">
    <citation type="submission" date="2023-03" db="EMBL/GenBank/DDBJ databases">
        <title>Draft genome sequence of Thalassotalea eurytherma JCM 18482T.</title>
        <authorList>
            <person name="Sawabe T."/>
        </authorList>
    </citation>
    <scope>NUCLEOTIDE SEQUENCE [LARGE SCALE GENOMIC DNA]</scope>
    <source>
        <strain evidence="6 7">JCM 18482</strain>
    </source>
</reference>
<proteinExistence type="predicted"/>
<dbReference type="InterPro" id="IPR020449">
    <property type="entry name" value="Tscrpt_reg_AraC-type_HTH"/>
</dbReference>
<protein>
    <recommendedName>
        <fullName evidence="8">HDOD domain-containing protein</fullName>
    </recommendedName>
</protein>
<dbReference type="SMART" id="SM00342">
    <property type="entry name" value="HTH_ARAC"/>
    <property type="match status" value="1"/>
</dbReference>
<dbReference type="SUPFAM" id="SSF46689">
    <property type="entry name" value="Homeodomain-like"/>
    <property type="match status" value="1"/>
</dbReference>
<feature type="domain" description="HDOD" evidence="5">
    <location>
        <begin position="128"/>
        <end position="326"/>
    </location>
</feature>
<evidence type="ECO:0000259" key="5">
    <source>
        <dbReference type="PROSITE" id="PS51833"/>
    </source>
</evidence>
<gene>
    <name evidence="6" type="ORF">theurythT_08850</name>
</gene>
<dbReference type="PANTHER" id="PTHR47894">
    <property type="entry name" value="HTH-TYPE TRANSCRIPTIONAL REGULATOR GADX"/>
    <property type="match status" value="1"/>
</dbReference>
<dbReference type="InterPro" id="IPR009057">
    <property type="entry name" value="Homeodomain-like_sf"/>
</dbReference>
<name>A0ABQ6GZR6_9GAMM</name>
<dbReference type="SUPFAM" id="SSF109604">
    <property type="entry name" value="HD-domain/PDEase-like"/>
    <property type="match status" value="1"/>
</dbReference>
<dbReference type="InterPro" id="IPR018060">
    <property type="entry name" value="HTH_AraC"/>
</dbReference>
<dbReference type="Proteomes" id="UP001157133">
    <property type="component" value="Unassembled WGS sequence"/>
</dbReference>
<dbReference type="Gene3D" id="1.10.3210.10">
    <property type="entry name" value="Hypothetical protein af1432"/>
    <property type="match status" value="1"/>
</dbReference>
<feature type="domain" description="HTH araC/xylS-type" evidence="4">
    <location>
        <begin position="10"/>
        <end position="108"/>
    </location>
</feature>
<evidence type="ECO:0000256" key="1">
    <source>
        <dbReference type="ARBA" id="ARBA00023015"/>
    </source>
</evidence>
<evidence type="ECO:0000313" key="6">
    <source>
        <dbReference type="EMBL" id="GLX81433.1"/>
    </source>
</evidence>
<dbReference type="Pfam" id="PF12833">
    <property type="entry name" value="HTH_18"/>
    <property type="match status" value="1"/>
</dbReference>
<evidence type="ECO:0000256" key="3">
    <source>
        <dbReference type="ARBA" id="ARBA00023163"/>
    </source>
</evidence>
<dbReference type="Pfam" id="PF08668">
    <property type="entry name" value="HDOD"/>
    <property type="match status" value="1"/>
</dbReference>
<keyword evidence="3" id="KW-0804">Transcription</keyword>
<keyword evidence="1" id="KW-0805">Transcription regulation</keyword>
<dbReference type="PROSITE" id="PS01124">
    <property type="entry name" value="HTH_ARAC_FAMILY_2"/>
    <property type="match status" value="1"/>
</dbReference>
<keyword evidence="7" id="KW-1185">Reference proteome</keyword>
<sequence length="380" mass="42823">MNMESLLVTKQVYELLSKTPLPATLTIEQCAQALAMSMTSFRRKLANEDTSYKLIQGKYLNELCLSELTSNEIKVDVLACKLGYSERATFERAFKQKFGITPSQYRDLATLTDTTKQTLSLKQIIEALPPMPQSCKELIRLRDSSQLDLPKVVAIVEQDPIFSGRILGQASRAIYGKTPDTLTEAISRNLGVDNVVNFASLYAVCDALESVVDAQLIARYQQAFLLAPKFLNWFYQQGVLIKKTDHQLIEQVVVFGLIGVFLLNHRDIERPELILHALRGIDELSSLNRHMAETHGINVYAGSTLLLSQWHFDALVLKVLNLLSKQNTSAKKLPHRVKTIHFIIDCLYRCAALHPFDEAFLQQATLIGIKDIEGVKKIFK</sequence>
<dbReference type="PRINTS" id="PR00032">
    <property type="entry name" value="HTHARAC"/>
</dbReference>
<accession>A0ABQ6GZR6</accession>
<dbReference type="InterPro" id="IPR013976">
    <property type="entry name" value="HDOD"/>
</dbReference>
<evidence type="ECO:0000256" key="2">
    <source>
        <dbReference type="ARBA" id="ARBA00023125"/>
    </source>
</evidence>
<evidence type="ECO:0000259" key="4">
    <source>
        <dbReference type="PROSITE" id="PS01124"/>
    </source>
</evidence>
<dbReference type="PANTHER" id="PTHR47894:SF4">
    <property type="entry name" value="HTH-TYPE TRANSCRIPTIONAL REGULATOR GADX"/>
    <property type="match status" value="1"/>
</dbReference>
<organism evidence="6 7">
    <name type="scientific">Thalassotalea eurytherma</name>
    <dbReference type="NCBI Taxonomy" id="1144278"/>
    <lineage>
        <taxon>Bacteria</taxon>
        <taxon>Pseudomonadati</taxon>
        <taxon>Pseudomonadota</taxon>
        <taxon>Gammaproteobacteria</taxon>
        <taxon>Alteromonadales</taxon>
        <taxon>Colwelliaceae</taxon>
        <taxon>Thalassotalea</taxon>
    </lineage>
</organism>
<dbReference type="EMBL" id="BSSU01000004">
    <property type="protein sequence ID" value="GLX81433.1"/>
    <property type="molecule type" value="Genomic_DNA"/>
</dbReference>
<evidence type="ECO:0008006" key="8">
    <source>
        <dbReference type="Google" id="ProtNLM"/>
    </source>
</evidence>
<dbReference type="PROSITE" id="PS51833">
    <property type="entry name" value="HDOD"/>
    <property type="match status" value="1"/>
</dbReference>
<keyword evidence="2" id="KW-0238">DNA-binding</keyword>
<evidence type="ECO:0000313" key="7">
    <source>
        <dbReference type="Proteomes" id="UP001157133"/>
    </source>
</evidence>
<comment type="caution">
    <text evidence="6">The sequence shown here is derived from an EMBL/GenBank/DDBJ whole genome shotgun (WGS) entry which is preliminary data.</text>
</comment>
<dbReference type="Gene3D" id="1.10.10.60">
    <property type="entry name" value="Homeodomain-like"/>
    <property type="match status" value="1"/>
</dbReference>